<protein>
    <submittedName>
        <fullName evidence="1">Uncharacterized protein</fullName>
    </submittedName>
</protein>
<evidence type="ECO:0000313" key="2">
    <source>
        <dbReference type="Proteomes" id="UP000183208"/>
    </source>
</evidence>
<evidence type="ECO:0000313" key="1">
    <source>
        <dbReference type="EMBL" id="SEE30605.1"/>
    </source>
</evidence>
<accession>A0A1M7HEN2</accession>
<dbReference type="AlphaFoldDB" id="A0A1M7HEN2"/>
<reference evidence="1 2" key="1">
    <citation type="submission" date="2016-10" db="EMBL/GenBank/DDBJ databases">
        <authorList>
            <person name="de Groot N.N."/>
        </authorList>
    </citation>
    <scope>NUCLEOTIDE SEQUENCE [LARGE SCALE GENOMIC DNA]</scope>
    <source>
        <strain evidence="1 2">GAS522</strain>
    </source>
</reference>
<dbReference type="Proteomes" id="UP000183208">
    <property type="component" value="Unassembled WGS sequence"/>
</dbReference>
<gene>
    <name evidence="1" type="ORF">SAMN05444171_6975</name>
</gene>
<name>A0A1M7HEN2_9BRAD</name>
<proteinExistence type="predicted"/>
<sequence>MHEWVRPAQPTTVIARLVRDCALGRATQYSRDISDLWRGRGVLGHPPSRVTTGGAGTAAQLTARPYAFFFTSLTFEKLMPSARSRV</sequence>
<organism evidence="1 2">
    <name type="scientific">Bradyrhizobium lablabi</name>
    <dbReference type="NCBI Taxonomy" id="722472"/>
    <lineage>
        <taxon>Bacteria</taxon>
        <taxon>Pseudomonadati</taxon>
        <taxon>Pseudomonadota</taxon>
        <taxon>Alphaproteobacteria</taxon>
        <taxon>Hyphomicrobiales</taxon>
        <taxon>Nitrobacteraceae</taxon>
        <taxon>Bradyrhizobium</taxon>
    </lineage>
</organism>
<dbReference type="EMBL" id="FNTI01000001">
    <property type="protein sequence ID" value="SEE30605.1"/>
    <property type="molecule type" value="Genomic_DNA"/>
</dbReference>